<protein>
    <submittedName>
        <fullName evidence="5">Allophanate hydrolase subunit 1</fullName>
    </submittedName>
</protein>
<keyword evidence="3" id="KW-0067">ATP-binding</keyword>
<dbReference type="GO" id="GO:0016787">
    <property type="term" value="F:hydrolase activity"/>
    <property type="evidence" value="ECO:0007669"/>
    <property type="project" value="UniProtKB-KW"/>
</dbReference>
<organism evidence="5 6">
    <name type="scientific">Cellulomonas edaphi</name>
    <dbReference type="NCBI Taxonomy" id="3053468"/>
    <lineage>
        <taxon>Bacteria</taxon>
        <taxon>Bacillati</taxon>
        <taxon>Actinomycetota</taxon>
        <taxon>Actinomycetes</taxon>
        <taxon>Micrococcales</taxon>
        <taxon>Cellulomonadaceae</taxon>
        <taxon>Cellulomonas</taxon>
    </lineage>
</organism>
<keyword evidence="2 5" id="KW-0378">Hydrolase</keyword>
<dbReference type="PANTHER" id="PTHR34698:SF2">
    <property type="entry name" value="5-OXOPROLINASE SUBUNIT B"/>
    <property type="match status" value="1"/>
</dbReference>
<dbReference type="PANTHER" id="PTHR34698">
    <property type="entry name" value="5-OXOPROLINASE SUBUNIT B"/>
    <property type="match status" value="1"/>
</dbReference>
<evidence type="ECO:0000256" key="2">
    <source>
        <dbReference type="ARBA" id="ARBA00022801"/>
    </source>
</evidence>
<evidence type="ECO:0000259" key="4">
    <source>
        <dbReference type="SMART" id="SM00796"/>
    </source>
</evidence>
<proteinExistence type="predicted"/>
<sequence length="205" mass="21757">MLPFGDDAVLVELDDLAQVRALDDAVRAARSRGGWDAVVDQVPAARTLLLRGSGPVEHAALAAAVHGLELGSAHHAVGPELELPVTYDGPDLADVAQATGRSVEEVVRRHTARLYTVAFGGFMPGFAYLVGLDPVLQVPRLASPRERVPAGSVAIADEFSAVYPAATPGGWRLLGRCATTLWDLEREQPALLVPGTRVRFVATPR</sequence>
<dbReference type="Proteomes" id="UP001321453">
    <property type="component" value="Unassembled WGS sequence"/>
</dbReference>
<dbReference type="Pfam" id="PF02682">
    <property type="entry name" value="CT_C_D"/>
    <property type="match status" value="1"/>
</dbReference>
<feature type="domain" description="Carboxyltransferase" evidence="4">
    <location>
        <begin position="1"/>
        <end position="192"/>
    </location>
</feature>
<dbReference type="Gene3D" id="2.40.100.10">
    <property type="entry name" value="Cyclophilin-like"/>
    <property type="match status" value="1"/>
</dbReference>
<evidence type="ECO:0000313" key="5">
    <source>
        <dbReference type="EMBL" id="MDM7832278.1"/>
    </source>
</evidence>
<dbReference type="Gene3D" id="3.30.1360.40">
    <property type="match status" value="1"/>
</dbReference>
<dbReference type="SMART" id="SM00796">
    <property type="entry name" value="AHS1"/>
    <property type="match status" value="1"/>
</dbReference>
<dbReference type="EMBL" id="JAUCGR010000003">
    <property type="protein sequence ID" value="MDM7832278.1"/>
    <property type="molecule type" value="Genomic_DNA"/>
</dbReference>
<dbReference type="SUPFAM" id="SSF160467">
    <property type="entry name" value="PH0987 N-terminal domain-like"/>
    <property type="match status" value="1"/>
</dbReference>
<evidence type="ECO:0000256" key="3">
    <source>
        <dbReference type="ARBA" id="ARBA00022840"/>
    </source>
</evidence>
<dbReference type="SUPFAM" id="SSF50891">
    <property type="entry name" value="Cyclophilin-like"/>
    <property type="match status" value="1"/>
</dbReference>
<evidence type="ECO:0000313" key="6">
    <source>
        <dbReference type="Proteomes" id="UP001321453"/>
    </source>
</evidence>
<gene>
    <name evidence="5" type="ORF">QRT05_13120</name>
</gene>
<dbReference type="InterPro" id="IPR003833">
    <property type="entry name" value="CT_C_D"/>
</dbReference>
<keyword evidence="1" id="KW-0547">Nucleotide-binding</keyword>
<keyword evidence="6" id="KW-1185">Reference proteome</keyword>
<dbReference type="InterPro" id="IPR010016">
    <property type="entry name" value="PxpB"/>
</dbReference>
<name>A0ABT7S9H9_9CELL</name>
<comment type="caution">
    <text evidence="5">The sequence shown here is derived from an EMBL/GenBank/DDBJ whole genome shotgun (WGS) entry which is preliminary data.</text>
</comment>
<evidence type="ECO:0000256" key="1">
    <source>
        <dbReference type="ARBA" id="ARBA00022741"/>
    </source>
</evidence>
<dbReference type="InterPro" id="IPR029000">
    <property type="entry name" value="Cyclophilin-like_dom_sf"/>
</dbReference>
<reference evidence="5 6" key="1">
    <citation type="submission" date="2023-06" db="EMBL/GenBank/DDBJ databases">
        <title>Cellulomonas sp. MW9 Whole genome sequence.</title>
        <authorList>
            <person name="Park S."/>
        </authorList>
    </citation>
    <scope>NUCLEOTIDE SEQUENCE [LARGE SCALE GENOMIC DNA]</scope>
    <source>
        <strain evidence="5 6">MW9</strain>
    </source>
</reference>
<accession>A0ABT7S9H9</accession>